<dbReference type="EMBL" id="WKKI01000056">
    <property type="protein sequence ID" value="MRX74015.1"/>
    <property type="molecule type" value="Genomic_DNA"/>
</dbReference>
<organism evidence="2 3">
    <name type="scientific">Metabacillus lacus</name>
    <dbReference type="NCBI Taxonomy" id="1983721"/>
    <lineage>
        <taxon>Bacteria</taxon>
        <taxon>Bacillati</taxon>
        <taxon>Bacillota</taxon>
        <taxon>Bacilli</taxon>
        <taxon>Bacillales</taxon>
        <taxon>Bacillaceae</taxon>
        <taxon>Metabacillus</taxon>
    </lineage>
</organism>
<comment type="caution">
    <text evidence="2">The sequence shown here is derived from an EMBL/GenBank/DDBJ whole genome shotgun (WGS) entry which is preliminary data.</text>
</comment>
<feature type="transmembrane region" description="Helical" evidence="1">
    <location>
        <begin position="31"/>
        <end position="52"/>
    </location>
</feature>
<dbReference type="Proteomes" id="UP000448867">
    <property type="component" value="Unassembled WGS sequence"/>
</dbReference>
<feature type="transmembrane region" description="Helical" evidence="1">
    <location>
        <begin position="5"/>
        <end position="25"/>
    </location>
</feature>
<dbReference type="AlphaFoldDB" id="A0A7X2LYX0"/>
<keyword evidence="3" id="KW-1185">Reference proteome</keyword>
<evidence type="ECO:0000256" key="1">
    <source>
        <dbReference type="SAM" id="Phobius"/>
    </source>
</evidence>
<proteinExistence type="predicted"/>
<sequence>MDKRIFYRILQIVSIIGILIFTYYFVWDEQLVKFIIFSIMTASIILLVYYFFHKKSKRDNKEKKDFIR</sequence>
<name>A0A7X2LYX0_9BACI</name>
<dbReference type="OrthoDB" id="9995515at2"/>
<evidence type="ECO:0000313" key="2">
    <source>
        <dbReference type="EMBL" id="MRX74015.1"/>
    </source>
</evidence>
<gene>
    <name evidence="2" type="ORF">GJU40_17945</name>
</gene>
<keyword evidence="1" id="KW-0472">Membrane</keyword>
<accession>A0A7X2LYX0</accession>
<protein>
    <submittedName>
        <fullName evidence="2">Uncharacterized protein</fullName>
    </submittedName>
</protein>
<evidence type="ECO:0000313" key="3">
    <source>
        <dbReference type="Proteomes" id="UP000448867"/>
    </source>
</evidence>
<reference evidence="2 3" key="1">
    <citation type="submission" date="2019-11" db="EMBL/GenBank/DDBJ databases">
        <title>Bacillus lacus genome.</title>
        <authorList>
            <person name="Allen C.J."/>
            <person name="Newman J.D."/>
        </authorList>
    </citation>
    <scope>NUCLEOTIDE SEQUENCE [LARGE SCALE GENOMIC DNA]</scope>
    <source>
        <strain evidence="2 3">KCTC 33946</strain>
    </source>
</reference>
<keyword evidence="1" id="KW-0812">Transmembrane</keyword>
<keyword evidence="1" id="KW-1133">Transmembrane helix</keyword>
<dbReference type="RefSeq" id="WP_154309469.1">
    <property type="nucleotide sequence ID" value="NZ_WKKI01000056.1"/>
</dbReference>